<keyword evidence="3 5" id="KW-1133">Transmembrane helix</keyword>
<feature type="domain" description="Methylamine utilisation protein MauE" evidence="6">
    <location>
        <begin position="26"/>
        <end position="151"/>
    </location>
</feature>
<feature type="transmembrane region" description="Helical" evidence="5">
    <location>
        <begin position="95"/>
        <end position="116"/>
    </location>
</feature>
<dbReference type="InterPro" id="IPR009908">
    <property type="entry name" value="Methylamine_util_MauE"/>
</dbReference>
<comment type="caution">
    <text evidence="7">The sequence shown here is derived from an EMBL/GenBank/DDBJ whole genome shotgun (WGS) entry which is preliminary data.</text>
</comment>
<protein>
    <recommendedName>
        <fullName evidence="6">Methylamine utilisation protein MauE domain-containing protein</fullName>
    </recommendedName>
</protein>
<organism evidence="7 8">
    <name type="scientific">Mucilaginibacter lappiensis</name>
    <dbReference type="NCBI Taxonomy" id="354630"/>
    <lineage>
        <taxon>Bacteria</taxon>
        <taxon>Pseudomonadati</taxon>
        <taxon>Bacteroidota</taxon>
        <taxon>Sphingobacteriia</taxon>
        <taxon>Sphingobacteriales</taxon>
        <taxon>Sphingobacteriaceae</taxon>
        <taxon>Mucilaginibacter</taxon>
    </lineage>
</organism>
<sequence>MDKTSLIMEFISIKKRKLQLSVSVKEKLSICIRLICLFLFAYTAYAKIVNHDRFFNGLNRVHMIRGIAGYISYAVPIVEILTSLLLIIPKTGKIGLYVFTGVMILFTLYIIGALLLEPNLPCQCGGAIEKLTWMQHIWFNVGFIFIAIWAIRINKHLSS</sequence>
<dbReference type="Proteomes" id="UP000548326">
    <property type="component" value="Unassembled WGS sequence"/>
</dbReference>
<dbReference type="GO" id="GO:0030416">
    <property type="term" value="P:methylamine metabolic process"/>
    <property type="evidence" value="ECO:0007669"/>
    <property type="project" value="InterPro"/>
</dbReference>
<dbReference type="AlphaFoldDB" id="A0A841JSG1"/>
<dbReference type="RefSeq" id="WP_183590127.1">
    <property type="nucleotide sequence ID" value="NZ_JACHCA010000029.1"/>
</dbReference>
<feature type="transmembrane region" description="Helical" evidence="5">
    <location>
        <begin position="136"/>
        <end position="153"/>
    </location>
</feature>
<dbReference type="Pfam" id="PF07291">
    <property type="entry name" value="MauE"/>
    <property type="match status" value="1"/>
</dbReference>
<evidence type="ECO:0000259" key="6">
    <source>
        <dbReference type="Pfam" id="PF07291"/>
    </source>
</evidence>
<evidence type="ECO:0000313" key="8">
    <source>
        <dbReference type="Proteomes" id="UP000548326"/>
    </source>
</evidence>
<comment type="subcellular location">
    <subcellularLocation>
        <location evidence="1">Membrane</location>
        <topology evidence="1">Multi-pass membrane protein</topology>
    </subcellularLocation>
</comment>
<evidence type="ECO:0000256" key="3">
    <source>
        <dbReference type="ARBA" id="ARBA00022989"/>
    </source>
</evidence>
<feature type="transmembrane region" description="Helical" evidence="5">
    <location>
        <begin position="70"/>
        <end position="88"/>
    </location>
</feature>
<dbReference type="GO" id="GO:0016020">
    <property type="term" value="C:membrane"/>
    <property type="evidence" value="ECO:0007669"/>
    <property type="project" value="UniProtKB-SubCell"/>
</dbReference>
<keyword evidence="2 5" id="KW-0812">Transmembrane</keyword>
<proteinExistence type="predicted"/>
<gene>
    <name evidence="7" type="ORF">HDF22_005869</name>
</gene>
<evidence type="ECO:0000256" key="4">
    <source>
        <dbReference type="ARBA" id="ARBA00023136"/>
    </source>
</evidence>
<evidence type="ECO:0000256" key="1">
    <source>
        <dbReference type="ARBA" id="ARBA00004141"/>
    </source>
</evidence>
<evidence type="ECO:0000313" key="7">
    <source>
        <dbReference type="EMBL" id="MBB6131718.1"/>
    </source>
</evidence>
<accession>A0A841JSG1</accession>
<dbReference type="EMBL" id="JACHCA010000029">
    <property type="protein sequence ID" value="MBB6131718.1"/>
    <property type="molecule type" value="Genomic_DNA"/>
</dbReference>
<reference evidence="7 8" key="1">
    <citation type="submission" date="2020-08" db="EMBL/GenBank/DDBJ databases">
        <title>Genomic Encyclopedia of Type Strains, Phase IV (KMG-V): Genome sequencing to study the core and pangenomes of soil and plant-associated prokaryotes.</title>
        <authorList>
            <person name="Whitman W."/>
        </authorList>
    </citation>
    <scope>NUCLEOTIDE SEQUENCE [LARGE SCALE GENOMIC DNA]</scope>
    <source>
        <strain evidence="7 8">MP601</strain>
    </source>
</reference>
<name>A0A841JSG1_9SPHI</name>
<keyword evidence="4 5" id="KW-0472">Membrane</keyword>
<evidence type="ECO:0000256" key="2">
    <source>
        <dbReference type="ARBA" id="ARBA00022692"/>
    </source>
</evidence>
<evidence type="ECO:0000256" key="5">
    <source>
        <dbReference type="SAM" id="Phobius"/>
    </source>
</evidence>